<dbReference type="InterPro" id="IPR029035">
    <property type="entry name" value="DHS-like_NAD/FAD-binding_dom"/>
</dbReference>
<gene>
    <name evidence="1" type="ORF">BECKH772A_GA0070896_102366</name>
    <name evidence="2" type="ORF">BECKH772B_GA0070898_102426</name>
    <name evidence="3" type="ORF">BECKH772C_GA0070978_102376</name>
</gene>
<protein>
    <submittedName>
        <fullName evidence="2">SIR2-like domain-containing protein</fullName>
    </submittedName>
</protein>
<sequence>MSDIDFITNRLITGEIFFFAGSGISYASNLPSAYAVLQHTTNVFLPGSISDGKKKNICGTIQPEIFYESIISMTRSYECLDIWRSLYRVEQEKHNIQCSPSFSHLFIADYSIKNGLPIITTNFDSMFEQACDLLNINYRMILPSESPSDIDSYFLPICKVHGSIRDNNGKYSPNALWTTMTQITKVNTRWIEYISGLMADKHLCFVGYSGRDIDLFPYIAEFSKKNEAKKIVWINRFDGDHSNIASKSCNALRVDLWPDEFFKSVQDERGIQNFEEITINEEGDIDVLLDSLEKSLTEKQLLTEEEKRLLYFVLLAKLGNYRDAYQYAIELERNALSYFARPSSKYLLVLTCARLSHEISRYESCGKYAKQVLAMLKDKNNHDINFDLQAGCLVSEAHRMTIPGDMYFFQTKSIKDHFHVAFIMVHFLATAFRAKVILFKNRLTHNDVNAETQHELYRASNKILCASSISNGISSTWLEQVC</sequence>
<dbReference type="EMBL" id="CAADFI010000242">
    <property type="protein sequence ID" value="VFK01705.1"/>
    <property type="molecule type" value="Genomic_DNA"/>
</dbReference>
<evidence type="ECO:0000313" key="3">
    <source>
        <dbReference type="EMBL" id="VFK05111.1"/>
    </source>
</evidence>
<evidence type="ECO:0000313" key="2">
    <source>
        <dbReference type="EMBL" id="VFK01705.1"/>
    </source>
</evidence>
<dbReference type="EMBL" id="CAADFG010000236">
    <property type="protein sequence ID" value="VFK01682.1"/>
    <property type="molecule type" value="Genomic_DNA"/>
</dbReference>
<dbReference type="Gene3D" id="3.40.50.1220">
    <property type="entry name" value="TPP-binding domain"/>
    <property type="match status" value="1"/>
</dbReference>
<dbReference type="EMBL" id="CAADFJ010000237">
    <property type="protein sequence ID" value="VFK05111.1"/>
    <property type="molecule type" value="Genomic_DNA"/>
</dbReference>
<proteinExistence type="predicted"/>
<name>A0A450VA91_9GAMM</name>
<reference evidence="2" key="1">
    <citation type="submission" date="2019-02" db="EMBL/GenBank/DDBJ databases">
        <authorList>
            <person name="Gruber-Vodicka R. H."/>
            <person name="Seah K. B. B."/>
        </authorList>
    </citation>
    <scope>NUCLEOTIDE SEQUENCE</scope>
    <source>
        <strain evidence="3">BECK_SA2B12</strain>
        <strain evidence="1">BECK_SA2B15</strain>
        <strain evidence="2">BECK_SA2B20</strain>
    </source>
</reference>
<organism evidence="2">
    <name type="scientific">Candidatus Kentrum eta</name>
    <dbReference type="NCBI Taxonomy" id="2126337"/>
    <lineage>
        <taxon>Bacteria</taxon>
        <taxon>Pseudomonadati</taxon>
        <taxon>Pseudomonadota</taxon>
        <taxon>Gammaproteobacteria</taxon>
        <taxon>Candidatus Kentrum</taxon>
    </lineage>
</organism>
<dbReference type="SUPFAM" id="SSF52467">
    <property type="entry name" value="DHS-like NAD/FAD-binding domain"/>
    <property type="match status" value="1"/>
</dbReference>
<dbReference type="Pfam" id="PF13289">
    <property type="entry name" value="SIR2_2"/>
    <property type="match status" value="1"/>
</dbReference>
<dbReference type="AlphaFoldDB" id="A0A450VA91"/>
<accession>A0A450VA91</accession>
<evidence type="ECO:0000313" key="1">
    <source>
        <dbReference type="EMBL" id="VFK01682.1"/>
    </source>
</evidence>